<dbReference type="GO" id="GO:0005829">
    <property type="term" value="C:cytosol"/>
    <property type="evidence" value="ECO:0007669"/>
    <property type="project" value="TreeGrafter"/>
</dbReference>
<dbReference type="InterPro" id="IPR002586">
    <property type="entry name" value="CobQ/CobB/MinD/ParA_Nub-bd_dom"/>
</dbReference>
<keyword evidence="3" id="KW-0614">Plasmid</keyword>
<dbReference type="GO" id="GO:0051782">
    <property type="term" value="P:negative regulation of cell division"/>
    <property type="evidence" value="ECO:0007669"/>
    <property type="project" value="TreeGrafter"/>
</dbReference>
<dbReference type="GO" id="GO:0016887">
    <property type="term" value="F:ATP hydrolysis activity"/>
    <property type="evidence" value="ECO:0007669"/>
    <property type="project" value="TreeGrafter"/>
</dbReference>
<geneLocation type="plasmid" evidence="3 4">
    <name>pJCM12272</name>
</geneLocation>
<evidence type="ECO:0000313" key="4">
    <source>
        <dbReference type="Proteomes" id="UP000466906"/>
    </source>
</evidence>
<dbReference type="PANTHER" id="PTHR43384">
    <property type="entry name" value="SEPTUM SITE-DETERMINING PROTEIN MIND HOMOLOG, CHLOROPLASTIC-RELATED"/>
    <property type="match status" value="1"/>
</dbReference>
<dbReference type="GO" id="GO:0005524">
    <property type="term" value="F:ATP binding"/>
    <property type="evidence" value="ECO:0007669"/>
    <property type="project" value="TreeGrafter"/>
</dbReference>
<feature type="region of interest" description="Disordered" evidence="1">
    <location>
        <begin position="455"/>
        <end position="480"/>
    </location>
</feature>
<accession>A0A6N4V1Y3</accession>
<feature type="compositionally biased region" description="Low complexity" evidence="1">
    <location>
        <begin position="91"/>
        <end position="103"/>
    </location>
</feature>
<dbReference type="Gene3D" id="3.40.50.300">
    <property type="entry name" value="P-loop containing nucleotide triphosphate hydrolases"/>
    <property type="match status" value="1"/>
</dbReference>
<dbReference type="SUPFAM" id="SSF52540">
    <property type="entry name" value="P-loop containing nucleoside triphosphate hydrolases"/>
    <property type="match status" value="1"/>
</dbReference>
<feature type="compositionally biased region" description="Polar residues" evidence="1">
    <location>
        <begin position="53"/>
        <end position="90"/>
    </location>
</feature>
<evidence type="ECO:0000313" key="3">
    <source>
        <dbReference type="EMBL" id="BBX30659.1"/>
    </source>
</evidence>
<reference evidence="3 4" key="1">
    <citation type="journal article" date="2019" name="Emerg. Microbes Infect.">
        <title>Comprehensive subspecies identification of 175 nontuberculous mycobacteria species based on 7547 genomic profiles.</title>
        <authorList>
            <person name="Matsumoto Y."/>
            <person name="Kinjo T."/>
            <person name="Motooka D."/>
            <person name="Nabeya D."/>
            <person name="Jung N."/>
            <person name="Uechi K."/>
            <person name="Horii T."/>
            <person name="Iida T."/>
            <person name="Fujita J."/>
            <person name="Nakamura S."/>
        </authorList>
    </citation>
    <scope>NUCLEOTIDE SEQUENCE [LARGE SCALE GENOMIC DNA]</scope>
    <source>
        <strain evidence="3 4">JCM 12272</strain>
        <plasmid evidence="3">pJCM12272</plasmid>
    </source>
</reference>
<dbReference type="PANTHER" id="PTHR43384:SF14">
    <property type="entry name" value="ESX-1 SECRETION-ASSOCIATED PROTEIN ESPI"/>
    <property type="match status" value="1"/>
</dbReference>
<dbReference type="GO" id="GO:0009898">
    <property type="term" value="C:cytoplasmic side of plasma membrane"/>
    <property type="evidence" value="ECO:0007669"/>
    <property type="project" value="TreeGrafter"/>
</dbReference>
<gene>
    <name evidence="3" type="ORF">MALV_57840</name>
</gene>
<dbReference type="KEGG" id="malv:MALV_57840"/>
<feature type="compositionally biased region" description="Pro residues" evidence="1">
    <location>
        <begin position="28"/>
        <end position="45"/>
    </location>
</feature>
<evidence type="ECO:0000256" key="1">
    <source>
        <dbReference type="SAM" id="MobiDB-lite"/>
    </source>
</evidence>
<dbReference type="EMBL" id="AP022566">
    <property type="protein sequence ID" value="BBX30659.1"/>
    <property type="molecule type" value="Genomic_DNA"/>
</dbReference>
<dbReference type="Pfam" id="PF01656">
    <property type="entry name" value="CbiA"/>
    <property type="match status" value="1"/>
</dbReference>
<name>A0A6N4V1Y3_9MYCO</name>
<sequence length="480" mass="51862">MSDNTPGAYPRPAIDAIVDGPDSAAPSVAPPQVPAPPPIPAPQEQPPGDGSMTMPTHSNLWQNRPTQTAQVPGYSSNGVHETTQQISMPTVSRPPAVSAAPPRQEAVPAPPFPSAPQVQMPNPPAQQAYQYQQPRAVNASVVPSRAAESMSHVAVRAMAKLPPEKGWRRWLMLLTRINLGLSPDETYERELHAKIRKIVTDPHAAAANSTYEVAVMSLKGGVGKTAITVLLGSVLAKVRANPVLAIDANPDSGNLVDRSRKESEHSLAQLVAAGRELNSYNSVRAHTSMNEANLEVLAAQDYVDAKREFSGADWQTTTAIVSPYYPILIADCGTGLFGSAAQAILESVWGLVIVADTSIDGAKKAGETLDWIRAKGHPGLIARAVVVINHTKRGRESADIDEVKAQFAKVVGEDRVFEMPFDPHIDQGTEINLRLVNRTVLRRITEVAARLSDNFDKPRRPDKSVGPYRRPDTIFEPSHR</sequence>
<evidence type="ECO:0000259" key="2">
    <source>
        <dbReference type="Pfam" id="PF01656"/>
    </source>
</evidence>
<organism evidence="3 4">
    <name type="scientific">Mycolicibacterium alvei</name>
    <dbReference type="NCBI Taxonomy" id="67081"/>
    <lineage>
        <taxon>Bacteria</taxon>
        <taxon>Bacillati</taxon>
        <taxon>Actinomycetota</taxon>
        <taxon>Actinomycetes</taxon>
        <taxon>Mycobacteriales</taxon>
        <taxon>Mycobacteriaceae</taxon>
        <taxon>Mycolicibacterium</taxon>
    </lineage>
</organism>
<dbReference type="AlphaFoldDB" id="A0A6N4V1Y3"/>
<feature type="region of interest" description="Disordered" evidence="1">
    <location>
        <begin position="1"/>
        <end position="128"/>
    </location>
</feature>
<feature type="domain" description="CobQ/CobB/MinD/ParA nucleotide binding" evidence="2">
    <location>
        <begin position="213"/>
        <end position="423"/>
    </location>
</feature>
<dbReference type="Proteomes" id="UP000466906">
    <property type="component" value="Plasmid pJCM12272"/>
</dbReference>
<dbReference type="InterPro" id="IPR050625">
    <property type="entry name" value="ParA/MinD_ATPase"/>
</dbReference>
<keyword evidence="4" id="KW-1185">Reference proteome</keyword>
<proteinExistence type="predicted"/>
<dbReference type="InterPro" id="IPR027417">
    <property type="entry name" value="P-loop_NTPase"/>
</dbReference>
<protein>
    <submittedName>
        <fullName evidence="3">Chromosome partitioning protein ParA</fullName>
    </submittedName>
</protein>